<dbReference type="Gene3D" id="3.10.490.10">
    <property type="entry name" value="Gamma-glutamyl cyclotransferase-like"/>
    <property type="match status" value="1"/>
</dbReference>
<evidence type="ECO:0000313" key="4">
    <source>
        <dbReference type="Proteomes" id="UP000077875"/>
    </source>
</evidence>
<dbReference type="InterPro" id="IPR006840">
    <property type="entry name" value="ChaC"/>
</dbReference>
<dbReference type="KEGG" id="haa:A5892_05575"/>
<evidence type="ECO:0000313" key="3">
    <source>
        <dbReference type="EMBL" id="ANF57002.1"/>
    </source>
</evidence>
<name>A0A172YD23_9GAMM</name>
<dbReference type="CDD" id="cd06661">
    <property type="entry name" value="GGCT_like"/>
    <property type="match status" value="1"/>
</dbReference>
<dbReference type="InterPro" id="IPR036568">
    <property type="entry name" value="GGCT-like_sf"/>
</dbReference>
<dbReference type="EMBL" id="CP015243">
    <property type="protein sequence ID" value="ANF57002.1"/>
    <property type="molecule type" value="Genomic_DNA"/>
</dbReference>
<dbReference type="GO" id="GO:0006751">
    <property type="term" value="P:glutathione catabolic process"/>
    <property type="evidence" value="ECO:0007669"/>
    <property type="project" value="InterPro"/>
</dbReference>
<dbReference type="InterPro" id="IPR013024">
    <property type="entry name" value="GGCT-like"/>
</dbReference>
<dbReference type="GO" id="GO:0005737">
    <property type="term" value="C:cytoplasm"/>
    <property type="evidence" value="ECO:0007669"/>
    <property type="project" value="TreeGrafter"/>
</dbReference>
<dbReference type="SUPFAM" id="SSF110857">
    <property type="entry name" value="Gamma-glutamyl cyclotransferase-like"/>
    <property type="match status" value="1"/>
</dbReference>
<evidence type="ECO:0000256" key="1">
    <source>
        <dbReference type="ARBA" id="ARBA00012344"/>
    </source>
</evidence>
<dbReference type="AlphaFoldDB" id="A0A172YD23"/>
<organism evidence="3 4">
    <name type="scientific">Halotalea alkalilenta</name>
    <dbReference type="NCBI Taxonomy" id="376489"/>
    <lineage>
        <taxon>Bacteria</taxon>
        <taxon>Pseudomonadati</taxon>
        <taxon>Pseudomonadota</taxon>
        <taxon>Gammaproteobacteria</taxon>
        <taxon>Oceanospirillales</taxon>
        <taxon>Halomonadaceae</taxon>
        <taxon>Halotalea</taxon>
    </lineage>
</organism>
<reference evidence="3 4" key="1">
    <citation type="submission" date="2016-04" db="EMBL/GenBank/DDBJ databases">
        <title>Complete Genome Sequence of Halotalea alkalilenta IHB B 13600.</title>
        <authorList>
            <person name="Swarnkar M.K."/>
            <person name="Sharma A."/>
            <person name="Kaushal K."/>
            <person name="Soni R."/>
            <person name="Rana S."/>
            <person name="Singh A.K."/>
            <person name="Gulati A."/>
        </authorList>
    </citation>
    <scope>NUCLEOTIDE SEQUENCE [LARGE SCALE GENOMIC DNA]</scope>
    <source>
        <strain evidence="3 4">IHB B 13600</strain>
    </source>
</reference>
<sequence>MTRQTLEHNLIRDYFERNYPDIPLFDDDALRDSICAMLDRRPEEAREVDGVFLFAYGSLIWNPCVEVVEHRTSRLYGFHRDFRLKLTHGRGSEQWPGLMLALAPGGSCRGMAIRVPEAGIEYELLLVWRREMLTGAYQPRWVRLVTEHGPTWAIAFVGNPHHPRYIPRLTDAEMVELLSTGRGVLGSCREYLHNTVNDLHRLAIRDQRLERLLLAVDRRRG</sequence>
<accession>A0A172YD23</accession>
<dbReference type="PANTHER" id="PTHR12192:SF2">
    <property type="entry name" value="GLUTATHIONE-SPECIFIC GAMMA-GLUTAMYLCYCLOTRANSFERASE 2"/>
    <property type="match status" value="1"/>
</dbReference>
<gene>
    <name evidence="3" type="ORF">A5892_05575</name>
</gene>
<dbReference type="Pfam" id="PF04752">
    <property type="entry name" value="ChaC"/>
    <property type="match status" value="1"/>
</dbReference>
<proteinExistence type="predicted"/>
<keyword evidence="2" id="KW-0456">Lyase</keyword>
<dbReference type="GO" id="GO:0061928">
    <property type="term" value="F:glutathione specific gamma-glutamylcyclotransferase activity"/>
    <property type="evidence" value="ECO:0007669"/>
    <property type="project" value="UniProtKB-EC"/>
</dbReference>
<dbReference type="STRING" id="376489.A5892_05575"/>
<protein>
    <recommendedName>
        <fullName evidence="1">glutathione-specific gamma-glutamylcyclotransferase</fullName>
        <ecNumber evidence="1">4.3.2.7</ecNumber>
    </recommendedName>
</protein>
<dbReference type="Proteomes" id="UP000077875">
    <property type="component" value="Chromosome"/>
</dbReference>
<keyword evidence="4" id="KW-1185">Reference proteome</keyword>
<evidence type="ECO:0000256" key="2">
    <source>
        <dbReference type="ARBA" id="ARBA00023239"/>
    </source>
</evidence>
<dbReference type="PANTHER" id="PTHR12192">
    <property type="entry name" value="CATION TRANSPORT PROTEIN CHAC-RELATED"/>
    <property type="match status" value="1"/>
</dbReference>
<dbReference type="EC" id="4.3.2.7" evidence="1"/>